<evidence type="ECO:0000256" key="1">
    <source>
        <dbReference type="SAM" id="MobiDB-lite"/>
    </source>
</evidence>
<dbReference type="Proteomes" id="UP000694044">
    <property type="component" value="Unassembled WGS sequence"/>
</dbReference>
<dbReference type="InterPro" id="IPR045866">
    <property type="entry name" value="FAM210A/B-like"/>
</dbReference>
<comment type="caution">
    <text evidence="3">The sequence shown here is derived from an EMBL/GenBank/DDBJ whole genome shotgun (WGS) entry which is preliminary data.</text>
</comment>
<keyword evidence="4" id="KW-1185">Reference proteome</keyword>
<dbReference type="PANTHER" id="PTHR21377">
    <property type="entry name" value="PROTEIN FAM210B, MITOCHONDRIAL"/>
    <property type="match status" value="1"/>
</dbReference>
<dbReference type="PANTHER" id="PTHR21377:SF18">
    <property type="entry name" value="DUF1279 DOMAIN-CONTAINING PROTEIN"/>
    <property type="match status" value="1"/>
</dbReference>
<protein>
    <recommendedName>
        <fullName evidence="2">DUF1279 domain-containing protein</fullName>
    </recommendedName>
</protein>
<name>A0A8T1WM74_9STRA</name>
<feature type="compositionally biased region" description="Acidic residues" evidence="1">
    <location>
        <begin position="126"/>
        <end position="136"/>
    </location>
</feature>
<accession>A0A8T1WM74</accession>
<feature type="region of interest" description="Disordered" evidence="1">
    <location>
        <begin position="96"/>
        <end position="143"/>
    </location>
</feature>
<dbReference type="InterPro" id="IPR009688">
    <property type="entry name" value="FAM210A/B-like_dom"/>
</dbReference>
<evidence type="ECO:0000313" key="3">
    <source>
        <dbReference type="EMBL" id="KAG7393518.1"/>
    </source>
</evidence>
<dbReference type="GO" id="GO:0005739">
    <property type="term" value="C:mitochondrion"/>
    <property type="evidence" value="ECO:0007669"/>
    <property type="project" value="TreeGrafter"/>
</dbReference>
<reference evidence="3" key="1">
    <citation type="submission" date="2021-02" db="EMBL/GenBank/DDBJ databases">
        <authorList>
            <person name="Palmer J.M."/>
        </authorList>
    </citation>
    <scope>NUCLEOTIDE SEQUENCE</scope>
    <source>
        <strain evidence="3">SCRP734</strain>
    </source>
</reference>
<organism evidence="3 4">
    <name type="scientific">Phytophthora pseudosyringae</name>
    <dbReference type="NCBI Taxonomy" id="221518"/>
    <lineage>
        <taxon>Eukaryota</taxon>
        <taxon>Sar</taxon>
        <taxon>Stramenopiles</taxon>
        <taxon>Oomycota</taxon>
        <taxon>Peronosporomycetes</taxon>
        <taxon>Peronosporales</taxon>
        <taxon>Peronosporaceae</taxon>
        <taxon>Phytophthora</taxon>
    </lineage>
</organism>
<evidence type="ECO:0000313" key="4">
    <source>
        <dbReference type="Proteomes" id="UP000694044"/>
    </source>
</evidence>
<gene>
    <name evidence="3" type="ORF">PHYPSEUDO_007355</name>
</gene>
<evidence type="ECO:0000259" key="2">
    <source>
        <dbReference type="Pfam" id="PF06916"/>
    </source>
</evidence>
<proteinExistence type="predicted"/>
<sequence>MMLRGGMRYLCVVRGAAQHGVDVGFGSSVRVLVARSLSSAAADSSNIRRVSSSSTWPQAPRPAAVAASRRVLGFPSLSSSPSFAVSCSANCRLWSSGRTSRDSNETAPLTGGEPTSSSSSPAKDGDDAEKELEQPTEELQPQSWRQRAKTFAIEYGRVGICTHIVLSLLSFSVIYVGVSSGVDVTAILNSVGLSTSVSDSATNSAGSFLIAYTLYKVLAPVRWPLTFAATPVVLRALRRRGYMLSSTTSSSSRSPPPPPQ</sequence>
<dbReference type="OrthoDB" id="426386at2759"/>
<feature type="domain" description="DUF1279" evidence="2">
    <location>
        <begin position="146"/>
        <end position="232"/>
    </location>
</feature>
<dbReference type="EMBL" id="JAGDFM010000003">
    <property type="protein sequence ID" value="KAG7393518.1"/>
    <property type="molecule type" value="Genomic_DNA"/>
</dbReference>
<dbReference type="Pfam" id="PF06916">
    <property type="entry name" value="FAM210A-B_dom"/>
    <property type="match status" value="1"/>
</dbReference>
<dbReference type="AlphaFoldDB" id="A0A8T1WM74"/>